<protein>
    <submittedName>
        <fullName evidence="7">F19d67e2-81ab-4be8-849f-a475a2a1c1c1</fullName>
    </submittedName>
</protein>
<dbReference type="Pfam" id="PF03661">
    <property type="entry name" value="TMEM33_Pom33"/>
    <property type="match status" value="1"/>
</dbReference>
<keyword evidence="3 6" id="KW-0812">Transmembrane</keyword>
<dbReference type="EMBL" id="OUUZ01000003">
    <property type="protein sequence ID" value="SPQ20226.1"/>
    <property type="molecule type" value="Genomic_DNA"/>
</dbReference>
<evidence type="ECO:0000256" key="4">
    <source>
        <dbReference type="ARBA" id="ARBA00022989"/>
    </source>
</evidence>
<dbReference type="GO" id="GO:0016020">
    <property type="term" value="C:membrane"/>
    <property type="evidence" value="ECO:0007669"/>
    <property type="project" value="UniProtKB-SubCell"/>
</dbReference>
<evidence type="ECO:0000313" key="8">
    <source>
        <dbReference type="Proteomes" id="UP000289323"/>
    </source>
</evidence>
<reference evidence="7 8" key="1">
    <citation type="submission" date="2018-04" db="EMBL/GenBank/DDBJ databases">
        <authorList>
            <person name="Huttner S."/>
            <person name="Dainat J."/>
        </authorList>
    </citation>
    <scope>NUCLEOTIDE SEQUENCE [LARGE SCALE GENOMIC DNA]</scope>
</reference>
<feature type="transmembrane region" description="Helical" evidence="6">
    <location>
        <begin position="21"/>
        <end position="41"/>
    </location>
</feature>
<feature type="transmembrane region" description="Helical" evidence="6">
    <location>
        <begin position="183"/>
        <end position="204"/>
    </location>
</feature>
<comment type="subcellular location">
    <subcellularLocation>
        <location evidence="1">Membrane</location>
        <topology evidence="1">Multi-pass membrane protein</topology>
    </subcellularLocation>
</comment>
<accession>A0A446BCH7</accession>
<dbReference type="GO" id="GO:0061024">
    <property type="term" value="P:membrane organization"/>
    <property type="evidence" value="ECO:0007669"/>
    <property type="project" value="TreeGrafter"/>
</dbReference>
<organism evidence="7 8">
    <name type="scientific">Thermothielavioides terrestris</name>
    <dbReference type="NCBI Taxonomy" id="2587410"/>
    <lineage>
        <taxon>Eukaryota</taxon>
        <taxon>Fungi</taxon>
        <taxon>Dikarya</taxon>
        <taxon>Ascomycota</taxon>
        <taxon>Pezizomycotina</taxon>
        <taxon>Sordariomycetes</taxon>
        <taxon>Sordariomycetidae</taxon>
        <taxon>Sordariales</taxon>
        <taxon>Chaetomiaceae</taxon>
        <taxon>Thermothielavioides</taxon>
    </lineage>
</organism>
<gene>
    <name evidence="7" type="ORF">TT172_LOCUS2645</name>
</gene>
<dbReference type="PANTHER" id="PTHR12703:SF4">
    <property type="entry name" value="TRANSMEMBRANE PROTEIN 33"/>
    <property type="match status" value="1"/>
</dbReference>
<evidence type="ECO:0000256" key="3">
    <source>
        <dbReference type="ARBA" id="ARBA00022692"/>
    </source>
</evidence>
<dbReference type="InterPro" id="IPR051645">
    <property type="entry name" value="PER33/POM33_regulator"/>
</dbReference>
<dbReference type="GO" id="GO:0071786">
    <property type="term" value="P:endoplasmic reticulum tubular network organization"/>
    <property type="evidence" value="ECO:0007669"/>
    <property type="project" value="TreeGrafter"/>
</dbReference>
<dbReference type="InterPro" id="IPR005344">
    <property type="entry name" value="TMEM33/Pom33"/>
</dbReference>
<evidence type="ECO:0000256" key="5">
    <source>
        <dbReference type="ARBA" id="ARBA00023136"/>
    </source>
</evidence>
<evidence type="ECO:0000256" key="1">
    <source>
        <dbReference type="ARBA" id="ARBA00004141"/>
    </source>
</evidence>
<sequence length="287" mass="32203">MAPPPSADLPLAQRFQRVASTLQFAWFTGHAMLLFCVFRYLLSWIRMNYYGGWAQFCYRFAFISAAATYGIVVYKTFRARQKTGAKQPGGAIGYLADENVQYLLMALVWLTMPQYPLSLLPYGIYSVFHVATYIRATLIPTFSPPQKLNPPAGASPSAKPQYIQHPVAETIGTFVKRYYDSSMSVVASLEILLWIRLLLGAIFFQRRSWILLGIYTAFLRARFAQSSHVQNSFAQLEARIDNLIGAQGTPPMARQFWDGVKGTARQFHAATDVNKYVNGAAAPKKTS</sequence>
<evidence type="ECO:0000256" key="2">
    <source>
        <dbReference type="ARBA" id="ARBA00007322"/>
    </source>
</evidence>
<evidence type="ECO:0000313" key="7">
    <source>
        <dbReference type="EMBL" id="SPQ20226.1"/>
    </source>
</evidence>
<dbReference type="GO" id="GO:0005783">
    <property type="term" value="C:endoplasmic reticulum"/>
    <property type="evidence" value="ECO:0007669"/>
    <property type="project" value="TreeGrafter"/>
</dbReference>
<keyword evidence="5 6" id="KW-0472">Membrane</keyword>
<keyword evidence="4 6" id="KW-1133">Transmembrane helix</keyword>
<dbReference type="AlphaFoldDB" id="A0A446BCH7"/>
<proteinExistence type="inferred from homology"/>
<evidence type="ECO:0000256" key="6">
    <source>
        <dbReference type="SAM" id="Phobius"/>
    </source>
</evidence>
<feature type="transmembrane region" description="Helical" evidence="6">
    <location>
        <begin position="53"/>
        <end position="74"/>
    </location>
</feature>
<dbReference type="PANTHER" id="PTHR12703">
    <property type="entry name" value="TRANSMEMBRANE PROTEIN 33"/>
    <property type="match status" value="1"/>
</dbReference>
<comment type="similarity">
    <text evidence="2">Belongs to the PER33/POM33 family.</text>
</comment>
<dbReference type="Proteomes" id="UP000289323">
    <property type="component" value="Unassembled WGS sequence"/>
</dbReference>
<name>A0A446BCH7_9PEZI</name>